<name>A0AAV3XAT0_9CYAN</name>
<comment type="caution">
    <text evidence="1">The sequence shown here is derived from an EMBL/GenBank/DDBJ whole genome shotgun (WGS) entry which is preliminary data.</text>
</comment>
<dbReference type="Proteomes" id="UP001050975">
    <property type="component" value="Unassembled WGS sequence"/>
</dbReference>
<accession>A0AAV3XAT0</accession>
<dbReference type="EMBL" id="BLAY01000064">
    <property type="protein sequence ID" value="GET39349.1"/>
    <property type="molecule type" value="Genomic_DNA"/>
</dbReference>
<proteinExistence type="predicted"/>
<evidence type="ECO:0000313" key="1">
    <source>
        <dbReference type="EMBL" id="GET39349.1"/>
    </source>
</evidence>
<organism evidence="1 2">
    <name type="scientific">Microseira wollei NIES-4236</name>
    <dbReference type="NCBI Taxonomy" id="2530354"/>
    <lineage>
        <taxon>Bacteria</taxon>
        <taxon>Bacillati</taxon>
        <taxon>Cyanobacteriota</taxon>
        <taxon>Cyanophyceae</taxon>
        <taxon>Oscillatoriophycideae</taxon>
        <taxon>Aerosakkonematales</taxon>
        <taxon>Aerosakkonemataceae</taxon>
        <taxon>Microseira</taxon>
    </lineage>
</organism>
<gene>
    <name evidence="1" type="ORF">MiSe_41130</name>
</gene>
<dbReference type="RefSeq" id="WP_226584645.1">
    <property type="nucleotide sequence ID" value="NZ_BLAY01000064.1"/>
</dbReference>
<evidence type="ECO:0008006" key="3">
    <source>
        <dbReference type="Google" id="ProtNLM"/>
    </source>
</evidence>
<dbReference type="AlphaFoldDB" id="A0AAV3XAT0"/>
<keyword evidence="2" id="KW-1185">Reference proteome</keyword>
<reference evidence="1" key="1">
    <citation type="submission" date="2019-10" db="EMBL/GenBank/DDBJ databases">
        <title>Draft genome sequece of Microseira wollei NIES-4236.</title>
        <authorList>
            <person name="Yamaguchi H."/>
            <person name="Suzuki S."/>
            <person name="Kawachi M."/>
        </authorList>
    </citation>
    <scope>NUCLEOTIDE SEQUENCE</scope>
    <source>
        <strain evidence="1">NIES-4236</strain>
    </source>
</reference>
<protein>
    <recommendedName>
        <fullName evidence="3">Dethiobiotin synthetase</fullName>
    </recommendedName>
</protein>
<evidence type="ECO:0000313" key="2">
    <source>
        <dbReference type="Proteomes" id="UP001050975"/>
    </source>
</evidence>
<sequence>MNYKTARNFLLTQGTALQTQQNPNDLLMMLKVGKPPVPGQMTSILVALKIVFDVVQQEPNLDRELTLALHMLCYESYRMYVEGRFAGVEWPPLLDQDIDRIAYAVRSIFAGTNQG</sequence>